<comment type="caution">
    <text evidence="2">The sequence shown here is derived from an EMBL/GenBank/DDBJ whole genome shotgun (WGS) entry which is preliminary data.</text>
</comment>
<evidence type="ECO:0000313" key="2">
    <source>
        <dbReference type="EMBL" id="RCN45652.1"/>
    </source>
</evidence>
<feature type="region of interest" description="Disordered" evidence="1">
    <location>
        <begin position="58"/>
        <end position="84"/>
    </location>
</feature>
<gene>
    <name evidence="2" type="ORF">ANCCAN_08309</name>
</gene>
<proteinExistence type="predicted"/>
<dbReference type="Proteomes" id="UP000252519">
    <property type="component" value="Unassembled WGS sequence"/>
</dbReference>
<evidence type="ECO:0000256" key="1">
    <source>
        <dbReference type="SAM" id="MobiDB-lite"/>
    </source>
</evidence>
<dbReference type="AlphaFoldDB" id="A0A368GMP9"/>
<dbReference type="EMBL" id="JOJR01000096">
    <property type="protein sequence ID" value="RCN45652.1"/>
    <property type="molecule type" value="Genomic_DNA"/>
</dbReference>
<dbReference type="OrthoDB" id="5864015at2759"/>
<evidence type="ECO:0000313" key="3">
    <source>
        <dbReference type="Proteomes" id="UP000252519"/>
    </source>
</evidence>
<sequence length="84" mass="9547">MLDRILPIISQLKQKGENTNPQHMRRTILGKFMDKVQRSMLKKKANLANAECTTLRSSGFFQHGRSDPTPPKKRSGIRQDGLAQ</sequence>
<organism evidence="2 3">
    <name type="scientific">Ancylostoma caninum</name>
    <name type="common">Dog hookworm</name>
    <dbReference type="NCBI Taxonomy" id="29170"/>
    <lineage>
        <taxon>Eukaryota</taxon>
        <taxon>Metazoa</taxon>
        <taxon>Ecdysozoa</taxon>
        <taxon>Nematoda</taxon>
        <taxon>Chromadorea</taxon>
        <taxon>Rhabditida</taxon>
        <taxon>Rhabditina</taxon>
        <taxon>Rhabditomorpha</taxon>
        <taxon>Strongyloidea</taxon>
        <taxon>Ancylostomatidae</taxon>
        <taxon>Ancylostomatinae</taxon>
        <taxon>Ancylostoma</taxon>
    </lineage>
</organism>
<reference evidence="2 3" key="1">
    <citation type="submission" date="2014-10" db="EMBL/GenBank/DDBJ databases">
        <title>Draft genome of the hookworm Ancylostoma caninum.</title>
        <authorList>
            <person name="Mitreva M."/>
        </authorList>
    </citation>
    <scope>NUCLEOTIDE SEQUENCE [LARGE SCALE GENOMIC DNA]</scope>
    <source>
        <strain evidence="2 3">Baltimore</strain>
    </source>
</reference>
<name>A0A368GMP9_ANCCA</name>
<keyword evidence="3" id="KW-1185">Reference proteome</keyword>
<accession>A0A368GMP9</accession>
<protein>
    <submittedName>
        <fullName evidence="2">Uncharacterized protein</fullName>
    </submittedName>
</protein>